<evidence type="ECO:0008006" key="4">
    <source>
        <dbReference type="Google" id="ProtNLM"/>
    </source>
</evidence>
<dbReference type="EMBL" id="PYLS01000005">
    <property type="protein sequence ID" value="PST82485.1"/>
    <property type="molecule type" value="Genomic_DNA"/>
</dbReference>
<reference evidence="2 3" key="1">
    <citation type="submission" date="2018-03" db="EMBL/GenBank/DDBJ databases">
        <authorList>
            <person name="Keele B.F."/>
        </authorList>
    </citation>
    <scope>NUCLEOTIDE SEQUENCE [LARGE SCALE GENOMIC DNA]</scope>
    <source>
        <strain evidence="2 3">YL28-9</strain>
    </source>
</reference>
<dbReference type="InterPro" id="IPR010321">
    <property type="entry name" value="DUF922"/>
</dbReference>
<sequence>MNRLTGLAGLALLCLSFQADQQVYPEKLGWKTHFRGAPDYNSPFAALTVLRWHYEYKARITNGRLDIRFNQFFGIDKNKSWVKSERIRNETISNQLLHHEQGHADIHYLMSKEARRVMESRSYRIETYKKEIAALADEVGKYFDEMQKRYDAETAHGNNLKKQAQWDEIIADWRYEDYISEK</sequence>
<dbReference type="AlphaFoldDB" id="A0A2T3HJ56"/>
<gene>
    <name evidence="2" type="ORF">C7T94_07345</name>
</gene>
<evidence type="ECO:0000256" key="1">
    <source>
        <dbReference type="SAM" id="SignalP"/>
    </source>
</evidence>
<feature type="signal peptide" evidence="1">
    <location>
        <begin position="1"/>
        <end position="19"/>
    </location>
</feature>
<organism evidence="2 3">
    <name type="scientific">Pedobacter yulinensis</name>
    <dbReference type="NCBI Taxonomy" id="2126353"/>
    <lineage>
        <taxon>Bacteria</taxon>
        <taxon>Pseudomonadati</taxon>
        <taxon>Bacteroidota</taxon>
        <taxon>Sphingobacteriia</taxon>
        <taxon>Sphingobacteriales</taxon>
        <taxon>Sphingobacteriaceae</taxon>
        <taxon>Pedobacter</taxon>
    </lineage>
</organism>
<dbReference type="RefSeq" id="WP_162618589.1">
    <property type="nucleotide sequence ID" value="NZ_KZ686269.1"/>
</dbReference>
<keyword evidence="3" id="KW-1185">Reference proteome</keyword>
<proteinExistence type="predicted"/>
<dbReference type="Proteomes" id="UP000240912">
    <property type="component" value="Unassembled WGS sequence"/>
</dbReference>
<feature type="chain" id="PRO_5015709663" description="DUF922 domain-containing protein" evidence="1">
    <location>
        <begin position="20"/>
        <end position="182"/>
    </location>
</feature>
<keyword evidence="1" id="KW-0732">Signal</keyword>
<name>A0A2T3HJ56_9SPHI</name>
<protein>
    <recommendedName>
        <fullName evidence="4">DUF922 domain-containing protein</fullName>
    </recommendedName>
</protein>
<dbReference type="Pfam" id="PF06037">
    <property type="entry name" value="DUF922"/>
    <property type="match status" value="1"/>
</dbReference>
<evidence type="ECO:0000313" key="3">
    <source>
        <dbReference type="Proteomes" id="UP000240912"/>
    </source>
</evidence>
<evidence type="ECO:0000313" key="2">
    <source>
        <dbReference type="EMBL" id="PST82485.1"/>
    </source>
</evidence>
<comment type="caution">
    <text evidence="2">The sequence shown here is derived from an EMBL/GenBank/DDBJ whole genome shotgun (WGS) entry which is preliminary data.</text>
</comment>
<accession>A0A2T3HJ56</accession>